<protein>
    <submittedName>
        <fullName evidence="4">Uncharacterized protein LOC107220737 isoform X1</fullName>
    </submittedName>
</protein>
<proteinExistence type="inferred from homology"/>
<dbReference type="InterPro" id="IPR038085">
    <property type="entry name" value="Rnp2-like_sf"/>
</dbReference>
<evidence type="ECO:0000256" key="2">
    <source>
        <dbReference type="ARBA" id="ARBA00022694"/>
    </source>
</evidence>
<reference evidence="4" key="1">
    <citation type="submission" date="2025-08" db="UniProtKB">
        <authorList>
            <consortium name="RefSeq"/>
        </authorList>
    </citation>
    <scope>IDENTIFICATION</scope>
    <source>
        <tissue evidence="4">Thorax and Abdomen</tissue>
    </source>
</reference>
<dbReference type="GeneID" id="107220737"/>
<dbReference type="InterPro" id="IPR002759">
    <property type="entry name" value="Pop5/Rpp14/Rnp2-like"/>
</dbReference>
<evidence type="ECO:0000256" key="1">
    <source>
        <dbReference type="ARBA" id="ARBA00010800"/>
    </source>
</evidence>
<dbReference type="Pfam" id="PF01900">
    <property type="entry name" value="RNase_P_Rpp14"/>
    <property type="match status" value="1"/>
</dbReference>
<accession>A0ABM3G9P4</accession>
<evidence type="ECO:0000313" key="3">
    <source>
        <dbReference type="Proteomes" id="UP000829291"/>
    </source>
</evidence>
<dbReference type="Proteomes" id="UP000829291">
    <property type="component" value="Chromosome 5"/>
</dbReference>
<dbReference type="Gene3D" id="3.30.70.3250">
    <property type="entry name" value="Ribonuclease P, Pop5 subunit"/>
    <property type="match status" value="1"/>
</dbReference>
<organism evidence="3 4">
    <name type="scientific">Neodiprion lecontei</name>
    <name type="common">Redheaded pine sawfly</name>
    <dbReference type="NCBI Taxonomy" id="441921"/>
    <lineage>
        <taxon>Eukaryota</taxon>
        <taxon>Metazoa</taxon>
        <taxon>Ecdysozoa</taxon>
        <taxon>Arthropoda</taxon>
        <taxon>Hexapoda</taxon>
        <taxon>Insecta</taxon>
        <taxon>Pterygota</taxon>
        <taxon>Neoptera</taxon>
        <taxon>Endopterygota</taxon>
        <taxon>Hymenoptera</taxon>
        <taxon>Tenthredinoidea</taxon>
        <taxon>Diprionidae</taxon>
        <taxon>Diprioninae</taxon>
        <taxon>Neodiprion</taxon>
    </lineage>
</organism>
<dbReference type="SUPFAM" id="SSF160350">
    <property type="entry name" value="Rnp2-like"/>
    <property type="match status" value="1"/>
</dbReference>
<gene>
    <name evidence="4" type="primary">LOC107220737</name>
</gene>
<dbReference type="RefSeq" id="XP_046596986.1">
    <property type="nucleotide sequence ID" value="XM_046741030.1"/>
</dbReference>
<keyword evidence="3" id="KW-1185">Reference proteome</keyword>
<dbReference type="PANTHER" id="PTHR48414">
    <property type="entry name" value="POP5 HOMOLOG, RIBONUCLEASE P_MRP SUBUNIT"/>
    <property type="match status" value="1"/>
</dbReference>
<keyword evidence="2" id="KW-0819">tRNA processing</keyword>
<dbReference type="PANTHER" id="PTHR48414:SF1">
    <property type="entry name" value="POP5 HOMOLOG, RIBONUCLEASE P_MRP SUBUNIT"/>
    <property type="match status" value="1"/>
</dbReference>
<evidence type="ECO:0000313" key="4">
    <source>
        <dbReference type="RefSeq" id="XP_046596986.1"/>
    </source>
</evidence>
<sequence>MHMNVTPHGITCKRENLTDTRQSFVHACVLNQQIKSGRIASTCTVVFCPEYVTVRVNPGDKSDKCLILKPTVLHHAIQQKVELMYGDFGLSAIKSGFNAKYFNHHTRIALIKIRHGPHRLVIDSVRAVSEIDSRIASLDIIYVGATMKHCFQFIQRYQRKKLEKMWTSLKNYEKKTEMKDALMTITPIMKEFK</sequence>
<name>A0ABM3G9P4_NEOLC</name>
<comment type="similarity">
    <text evidence="1">Belongs to the eukaryotic/archaeal RNase P protein component 2 family.</text>
</comment>